<reference evidence="21 22" key="1">
    <citation type="submission" date="2016-08" db="EMBL/GenBank/DDBJ databases">
        <title>Draft genome sequence of allopolyploid Zygosaccharomyces rouxii.</title>
        <authorList>
            <person name="Watanabe J."/>
            <person name="Uehara K."/>
            <person name="Mogi Y."/>
            <person name="Tsukioka Y."/>
        </authorList>
    </citation>
    <scope>NUCLEOTIDE SEQUENCE [LARGE SCALE GENOMIC DNA]</scope>
    <source>
        <strain evidence="21 22">NBRC 110957</strain>
    </source>
</reference>
<keyword evidence="8 20" id="KW-0732">Signal</keyword>
<evidence type="ECO:0000256" key="12">
    <source>
        <dbReference type="ARBA" id="ARBA00023136"/>
    </source>
</evidence>
<evidence type="ECO:0000256" key="20">
    <source>
        <dbReference type="SAM" id="SignalP"/>
    </source>
</evidence>
<evidence type="ECO:0000256" key="9">
    <source>
        <dbReference type="ARBA" id="ARBA00022801"/>
    </source>
</evidence>
<dbReference type="GO" id="GO:0006508">
    <property type="term" value="P:proteolysis"/>
    <property type="evidence" value="ECO:0007669"/>
    <property type="project" value="UniProtKB-KW"/>
</dbReference>
<dbReference type="PANTHER" id="PTHR11802:SF190">
    <property type="entry name" value="PHEROMONE-PROCESSING CARBOXYPEPTIDASE KEX1"/>
    <property type="match status" value="1"/>
</dbReference>
<keyword evidence="4" id="KW-0121">Carboxypeptidase</keyword>
<comment type="catalytic activity">
    <reaction evidence="1">
        <text>Preferential release of a C-terminal arginine or lysine residue.</text>
        <dbReference type="EC" id="3.4.16.6"/>
    </reaction>
</comment>
<dbReference type="GO" id="GO:0005802">
    <property type="term" value="C:trans-Golgi network"/>
    <property type="evidence" value="ECO:0007669"/>
    <property type="project" value="TreeGrafter"/>
</dbReference>
<dbReference type="PANTHER" id="PTHR11802">
    <property type="entry name" value="SERINE PROTEASE FAMILY S10 SERINE CARBOXYPEPTIDASE"/>
    <property type="match status" value="1"/>
</dbReference>
<keyword evidence="6 19" id="KW-0812">Transmembrane</keyword>
<dbReference type="SUPFAM" id="SSF53474">
    <property type="entry name" value="alpha/beta-Hydrolases"/>
    <property type="match status" value="1"/>
</dbReference>
<evidence type="ECO:0000256" key="1">
    <source>
        <dbReference type="ARBA" id="ARBA00001003"/>
    </source>
</evidence>
<feature type="transmembrane region" description="Helical" evidence="19">
    <location>
        <begin position="585"/>
        <end position="605"/>
    </location>
</feature>
<dbReference type="OrthoDB" id="443318at2759"/>
<evidence type="ECO:0000256" key="5">
    <source>
        <dbReference type="ARBA" id="ARBA00022670"/>
    </source>
</evidence>
<evidence type="ECO:0000256" key="10">
    <source>
        <dbReference type="ARBA" id="ARBA00022989"/>
    </source>
</evidence>
<evidence type="ECO:0000313" key="21">
    <source>
        <dbReference type="EMBL" id="GAV52969.1"/>
    </source>
</evidence>
<feature type="region of interest" description="Disordered" evidence="18">
    <location>
        <begin position="528"/>
        <end position="578"/>
    </location>
</feature>
<name>A0A1Q3AB40_ZYGRO</name>
<dbReference type="EMBL" id="BDGX01000035">
    <property type="protein sequence ID" value="GAV52969.1"/>
    <property type="molecule type" value="Genomic_DNA"/>
</dbReference>
<keyword evidence="9" id="KW-0378">Hydrolase</keyword>
<dbReference type="InterPro" id="IPR029058">
    <property type="entry name" value="AB_hydrolase_fold"/>
</dbReference>
<feature type="region of interest" description="Disordered" evidence="18">
    <location>
        <begin position="638"/>
        <end position="680"/>
    </location>
</feature>
<dbReference type="Gene3D" id="3.40.50.1820">
    <property type="entry name" value="alpha/beta hydrolase"/>
    <property type="match status" value="1"/>
</dbReference>
<evidence type="ECO:0000256" key="19">
    <source>
        <dbReference type="SAM" id="Phobius"/>
    </source>
</evidence>
<organism evidence="21 22">
    <name type="scientific">Zygosaccharomyces rouxii</name>
    <dbReference type="NCBI Taxonomy" id="4956"/>
    <lineage>
        <taxon>Eukaryota</taxon>
        <taxon>Fungi</taxon>
        <taxon>Dikarya</taxon>
        <taxon>Ascomycota</taxon>
        <taxon>Saccharomycotina</taxon>
        <taxon>Saccharomycetes</taxon>
        <taxon>Saccharomycetales</taxon>
        <taxon>Saccharomycetaceae</taxon>
        <taxon>Zygosaccharomyces</taxon>
    </lineage>
</organism>
<comment type="similarity">
    <text evidence="3">Belongs to the peptidase S10 family.</text>
</comment>
<evidence type="ECO:0000256" key="11">
    <source>
        <dbReference type="ARBA" id="ARBA00023034"/>
    </source>
</evidence>
<dbReference type="PROSITE" id="PS00560">
    <property type="entry name" value="CARBOXYPEPT_SER_HIS"/>
    <property type="match status" value="1"/>
</dbReference>
<feature type="compositionally biased region" description="Basic and acidic residues" evidence="18">
    <location>
        <begin position="550"/>
        <end position="574"/>
    </location>
</feature>
<comment type="subcellular location">
    <subcellularLocation>
        <location evidence="2">Golgi apparatus</location>
        <location evidence="2">trans-Golgi network membrane</location>
        <topology evidence="2">Single-pass type I membrane protein</topology>
    </subcellularLocation>
</comment>
<keyword evidence="13" id="KW-0325">Glycoprotein</keyword>
<dbReference type="PRINTS" id="PR00724">
    <property type="entry name" value="CRBOXYPTASEC"/>
</dbReference>
<gene>
    <name evidence="21" type="ORF">ZYGR_0AI02510</name>
</gene>
<evidence type="ECO:0000256" key="6">
    <source>
        <dbReference type="ARBA" id="ARBA00022692"/>
    </source>
</evidence>
<dbReference type="InterPro" id="IPR033124">
    <property type="entry name" value="Ser_caboxypep_his_AS"/>
</dbReference>
<evidence type="ECO:0000256" key="14">
    <source>
        <dbReference type="ARBA" id="ARBA00038895"/>
    </source>
</evidence>
<evidence type="ECO:0000256" key="4">
    <source>
        <dbReference type="ARBA" id="ARBA00022645"/>
    </source>
</evidence>
<dbReference type="AlphaFoldDB" id="A0A1Q3AB40"/>
<evidence type="ECO:0000256" key="18">
    <source>
        <dbReference type="SAM" id="MobiDB-lite"/>
    </source>
</evidence>
<dbReference type="Pfam" id="PF00450">
    <property type="entry name" value="Peptidase_S10"/>
    <property type="match status" value="1"/>
</dbReference>
<dbReference type="EC" id="3.4.16.6" evidence="14"/>
<evidence type="ECO:0000256" key="3">
    <source>
        <dbReference type="ARBA" id="ARBA00009431"/>
    </source>
</evidence>
<protein>
    <recommendedName>
        <fullName evidence="16">Pheromone-processing carboxypeptidase KEX1</fullName>
        <ecNumber evidence="14">3.4.16.6</ecNumber>
    </recommendedName>
    <alternativeName>
        <fullName evidence="17">Carboxypeptidase D</fullName>
    </alternativeName>
    <alternativeName>
        <fullName evidence="15">Pheromone-processing carboxypeptidase kex1</fullName>
    </alternativeName>
</protein>
<evidence type="ECO:0000256" key="15">
    <source>
        <dbReference type="ARBA" id="ARBA00040403"/>
    </source>
</evidence>
<feature type="compositionally biased region" description="Acidic residues" evidence="18">
    <location>
        <begin position="670"/>
        <end position="680"/>
    </location>
</feature>
<dbReference type="GO" id="GO:0004185">
    <property type="term" value="F:serine-type carboxypeptidase activity"/>
    <property type="evidence" value="ECO:0007669"/>
    <property type="project" value="UniProtKB-EC"/>
</dbReference>
<evidence type="ECO:0000256" key="2">
    <source>
        <dbReference type="ARBA" id="ARBA00004393"/>
    </source>
</evidence>
<feature type="compositionally biased region" description="Polar residues" evidence="18">
    <location>
        <begin position="646"/>
        <end position="655"/>
    </location>
</feature>
<dbReference type="InterPro" id="IPR001563">
    <property type="entry name" value="Peptidase_S10"/>
</dbReference>
<evidence type="ECO:0000256" key="8">
    <source>
        <dbReference type="ARBA" id="ARBA00022729"/>
    </source>
</evidence>
<accession>A0A1Q3AB40</accession>
<evidence type="ECO:0000256" key="13">
    <source>
        <dbReference type="ARBA" id="ARBA00023180"/>
    </source>
</evidence>
<comment type="caution">
    <text evidence="21">The sequence shown here is derived from an EMBL/GenBank/DDBJ whole genome shotgun (WGS) entry which is preliminary data.</text>
</comment>
<sequence>MMRFWYFSAILWAVCLALPSKKQYSVAPELLPGLSEIEDKSTIPEMYAGHMPLARLNSDDKDEIDYFFWKFSRPDKALNTLIIWLNGGPGCSSMDGALVENGPFRVDKNLKLVVNEGSWHTRADLLYVDQPVNTGFSVSNGNEKKFDDDLTLTTQHFMSFLESYFKVFPDDQFKDLIIAGESYSGQYVPFLAEAIQKRNEQTHNDLEKYNLRGILVGNGWMDPDTQSLAYLPFALSKGIVDQSNPHFRTLLREQELCQDRIMNRASDEHQPFQYEECESILQTILTATRNVSAETPSNEVCMNMYSYNLRDSYPACGSNWPEEVLHVPGFFDRPGILEALNLDPSKVPQWKECNLDVYFHLKNKKAVPSVRKLPALLDSGLKVILYNGEMDLLCNEKGVLDMIDKLQWSGEKGFSSKARQYGWRYRDFETNTDHVAGNVLSDRNLTYISVYNASHMVPNDKSLYSRGVVDIYFDDVFLEELDGKDVLVTTSEKDIDDFDSANKLGVLGISDGDTSEEALEEQFDQYLNEGGKSQSGTSDDGKESANVGTSDDKNKGDEDKPSEKPNQDKEEQDQKRRRRQGTFKIFGITVLVVLLLGSFILYVYIRKHTNKTRAILINPSRRQHDSQNKRVSWADDLEHGYDFETDQSQPGSAQSAPKKKGSYTRVPNTELDESFELENL</sequence>
<keyword evidence="5" id="KW-0645">Protease</keyword>
<keyword evidence="11" id="KW-0333">Golgi apparatus</keyword>
<dbReference type="GO" id="GO:0006915">
    <property type="term" value="P:apoptotic process"/>
    <property type="evidence" value="ECO:0007669"/>
    <property type="project" value="UniProtKB-KW"/>
</dbReference>
<evidence type="ECO:0000313" key="22">
    <source>
        <dbReference type="Proteomes" id="UP000187013"/>
    </source>
</evidence>
<evidence type="ECO:0000256" key="7">
    <source>
        <dbReference type="ARBA" id="ARBA00022703"/>
    </source>
</evidence>
<dbReference type="Proteomes" id="UP000187013">
    <property type="component" value="Unassembled WGS sequence"/>
</dbReference>
<proteinExistence type="inferred from homology"/>
<evidence type="ECO:0000256" key="16">
    <source>
        <dbReference type="ARBA" id="ARBA00040628"/>
    </source>
</evidence>
<keyword evidence="7" id="KW-0053">Apoptosis</keyword>
<feature type="signal peptide" evidence="20">
    <location>
        <begin position="1"/>
        <end position="17"/>
    </location>
</feature>
<feature type="chain" id="PRO_5012975915" description="Pheromone-processing carboxypeptidase KEX1" evidence="20">
    <location>
        <begin position="18"/>
        <end position="680"/>
    </location>
</feature>
<keyword evidence="10 19" id="KW-1133">Transmembrane helix</keyword>
<evidence type="ECO:0000256" key="17">
    <source>
        <dbReference type="ARBA" id="ARBA00042717"/>
    </source>
</evidence>
<keyword evidence="12 19" id="KW-0472">Membrane</keyword>